<reference evidence="2" key="1">
    <citation type="journal article" date="2023" name="Mol. Phylogenet. Evol.">
        <title>Genome-scale phylogeny and comparative genomics of the fungal order Sordariales.</title>
        <authorList>
            <person name="Hensen N."/>
            <person name="Bonometti L."/>
            <person name="Westerberg I."/>
            <person name="Brannstrom I.O."/>
            <person name="Guillou S."/>
            <person name="Cros-Aarteil S."/>
            <person name="Calhoun S."/>
            <person name="Haridas S."/>
            <person name="Kuo A."/>
            <person name="Mondo S."/>
            <person name="Pangilinan J."/>
            <person name="Riley R."/>
            <person name="LaButti K."/>
            <person name="Andreopoulos B."/>
            <person name="Lipzen A."/>
            <person name="Chen C."/>
            <person name="Yan M."/>
            <person name="Daum C."/>
            <person name="Ng V."/>
            <person name="Clum A."/>
            <person name="Steindorff A."/>
            <person name="Ohm R.A."/>
            <person name="Martin F."/>
            <person name="Silar P."/>
            <person name="Natvig D.O."/>
            <person name="Lalanne C."/>
            <person name="Gautier V."/>
            <person name="Ament-Velasquez S.L."/>
            <person name="Kruys A."/>
            <person name="Hutchinson M.I."/>
            <person name="Powell A.J."/>
            <person name="Barry K."/>
            <person name="Miller A.N."/>
            <person name="Grigoriev I.V."/>
            <person name="Debuchy R."/>
            <person name="Gladieux P."/>
            <person name="Hiltunen Thoren M."/>
            <person name="Johannesson H."/>
        </authorList>
    </citation>
    <scope>NUCLEOTIDE SEQUENCE</scope>
    <source>
        <strain evidence="2">CBS 118394</strain>
    </source>
</reference>
<name>A0AAE0HY48_9PEZI</name>
<sequence>MSATVIPRPPGHEGGPGEGSPGTSPLGAVLVKNMKYIGDTSKKTGTVHPKLMCLNIYNHTAVARPVPHPGPIHIVQSTVVIRAMESIRPGESMEKELGGVEDGAGVDANCVEVVRGVWADVDGARLRGPPIQPQKTARAIVVARLAFFITDIQRATAGVVSSRSSSKFNLP</sequence>
<keyword evidence="3" id="KW-1185">Reference proteome</keyword>
<proteinExistence type="predicted"/>
<dbReference type="AlphaFoldDB" id="A0AAE0HY48"/>
<gene>
    <name evidence="2" type="ORF">B0H66DRAFT_372304</name>
</gene>
<protein>
    <submittedName>
        <fullName evidence="2">Uncharacterized protein</fullName>
    </submittedName>
</protein>
<dbReference type="EMBL" id="JAUEDM010000007">
    <property type="protein sequence ID" value="KAK3314151.1"/>
    <property type="molecule type" value="Genomic_DNA"/>
</dbReference>
<accession>A0AAE0HY48</accession>
<dbReference type="Proteomes" id="UP001283341">
    <property type="component" value="Unassembled WGS sequence"/>
</dbReference>
<reference evidence="2" key="2">
    <citation type="submission" date="2023-06" db="EMBL/GenBank/DDBJ databases">
        <authorList>
            <consortium name="Lawrence Berkeley National Laboratory"/>
            <person name="Haridas S."/>
            <person name="Hensen N."/>
            <person name="Bonometti L."/>
            <person name="Westerberg I."/>
            <person name="Brannstrom I.O."/>
            <person name="Guillou S."/>
            <person name="Cros-Aarteil S."/>
            <person name="Calhoun S."/>
            <person name="Kuo A."/>
            <person name="Mondo S."/>
            <person name="Pangilinan J."/>
            <person name="Riley R."/>
            <person name="Labutti K."/>
            <person name="Andreopoulos B."/>
            <person name="Lipzen A."/>
            <person name="Chen C."/>
            <person name="Yanf M."/>
            <person name="Daum C."/>
            <person name="Ng V."/>
            <person name="Clum A."/>
            <person name="Steindorff A."/>
            <person name="Ohm R."/>
            <person name="Martin F."/>
            <person name="Silar P."/>
            <person name="Natvig D."/>
            <person name="Lalanne C."/>
            <person name="Gautier V."/>
            <person name="Ament-Velasquez S.L."/>
            <person name="Kruys A."/>
            <person name="Hutchinson M.I."/>
            <person name="Powell A.J."/>
            <person name="Barry K."/>
            <person name="Miller A.N."/>
            <person name="Grigoriev I.V."/>
            <person name="Debuchy R."/>
            <person name="Gladieux P."/>
            <person name="Thoren M.H."/>
            <person name="Johannesson H."/>
        </authorList>
    </citation>
    <scope>NUCLEOTIDE SEQUENCE</scope>
    <source>
        <strain evidence="2">CBS 118394</strain>
    </source>
</reference>
<comment type="caution">
    <text evidence="2">The sequence shown here is derived from an EMBL/GenBank/DDBJ whole genome shotgun (WGS) entry which is preliminary data.</text>
</comment>
<evidence type="ECO:0000313" key="2">
    <source>
        <dbReference type="EMBL" id="KAK3314151.1"/>
    </source>
</evidence>
<evidence type="ECO:0000313" key="3">
    <source>
        <dbReference type="Proteomes" id="UP001283341"/>
    </source>
</evidence>
<feature type="region of interest" description="Disordered" evidence="1">
    <location>
        <begin position="1"/>
        <end position="25"/>
    </location>
</feature>
<evidence type="ECO:0000256" key="1">
    <source>
        <dbReference type="SAM" id="MobiDB-lite"/>
    </source>
</evidence>
<organism evidence="2 3">
    <name type="scientific">Apodospora peruviana</name>
    <dbReference type="NCBI Taxonomy" id="516989"/>
    <lineage>
        <taxon>Eukaryota</taxon>
        <taxon>Fungi</taxon>
        <taxon>Dikarya</taxon>
        <taxon>Ascomycota</taxon>
        <taxon>Pezizomycotina</taxon>
        <taxon>Sordariomycetes</taxon>
        <taxon>Sordariomycetidae</taxon>
        <taxon>Sordariales</taxon>
        <taxon>Lasiosphaeriaceae</taxon>
        <taxon>Apodospora</taxon>
    </lineage>
</organism>